<organism evidence="5 6">
    <name type="scientific">Ramlibacter lithotrophicus</name>
    <dbReference type="NCBI Taxonomy" id="2606681"/>
    <lineage>
        <taxon>Bacteria</taxon>
        <taxon>Pseudomonadati</taxon>
        <taxon>Pseudomonadota</taxon>
        <taxon>Betaproteobacteria</taxon>
        <taxon>Burkholderiales</taxon>
        <taxon>Comamonadaceae</taxon>
        <taxon>Ramlibacter</taxon>
    </lineage>
</organism>
<dbReference type="Pfam" id="PF05433">
    <property type="entry name" value="Rick_17kDa_Anti"/>
    <property type="match status" value="1"/>
</dbReference>
<evidence type="ECO:0000256" key="2">
    <source>
        <dbReference type="ARBA" id="ARBA00023136"/>
    </source>
</evidence>
<dbReference type="GO" id="GO:0019867">
    <property type="term" value="C:outer membrane"/>
    <property type="evidence" value="ECO:0007669"/>
    <property type="project" value="InterPro"/>
</dbReference>
<protein>
    <submittedName>
        <fullName evidence="5">Glycine zipper 2TM domain-containing protein</fullName>
    </submittedName>
</protein>
<sequence length="241" mass="24763">MKKSVLFSAAGMVLAGATAAQAQEVGRVISSTPVIQQVAVPRQVCAPQPVVVQQQPATGGGGAVIGAVVGGLAGNQIGGGSGRAAATALGVIGGALLGNSIEGSQAQAAQVQNVQQCTTQTVYENRTTGYHVRYEFNGKEYNVQLPYDPGPTIRLQVTPMSSVEPAFDSATAAEGTAVGTIVGAGAPVVTTSAPVVVAPAPVYPIYPAYAYRPYYAYPPVAFSFSLGYVGGHGHRHHRRWR</sequence>
<dbReference type="PANTHER" id="PTHR35603:SF2">
    <property type="entry name" value="OUTER MEMBRANE LIPOPROTEIN"/>
    <property type="match status" value="1"/>
</dbReference>
<evidence type="ECO:0000256" key="3">
    <source>
        <dbReference type="SAM" id="SignalP"/>
    </source>
</evidence>
<dbReference type="InterPro" id="IPR008816">
    <property type="entry name" value="Gly_zipper_2TM_dom"/>
</dbReference>
<dbReference type="Proteomes" id="UP000521868">
    <property type="component" value="Unassembled WGS sequence"/>
</dbReference>
<gene>
    <name evidence="5" type="ORF">RAMLITH_14755</name>
</gene>
<accession>A0A7X6DH68</accession>
<feature type="domain" description="Glycine zipper 2TM" evidence="4">
    <location>
        <begin position="61"/>
        <end position="102"/>
    </location>
</feature>
<evidence type="ECO:0000313" key="5">
    <source>
        <dbReference type="EMBL" id="NKE67084.1"/>
    </source>
</evidence>
<dbReference type="AlphaFoldDB" id="A0A7X6DH68"/>
<feature type="signal peptide" evidence="3">
    <location>
        <begin position="1"/>
        <end position="22"/>
    </location>
</feature>
<feature type="chain" id="PRO_5030796171" evidence="3">
    <location>
        <begin position="23"/>
        <end position="241"/>
    </location>
</feature>
<keyword evidence="2" id="KW-0472">Membrane</keyword>
<evidence type="ECO:0000313" key="6">
    <source>
        <dbReference type="Proteomes" id="UP000521868"/>
    </source>
</evidence>
<comment type="subcellular location">
    <subcellularLocation>
        <location evidence="1">Membrane</location>
    </subcellularLocation>
</comment>
<comment type="caution">
    <text evidence="5">The sequence shown here is derived from an EMBL/GenBank/DDBJ whole genome shotgun (WGS) entry which is preliminary data.</text>
</comment>
<dbReference type="EMBL" id="VTOX01000005">
    <property type="protein sequence ID" value="NKE67084.1"/>
    <property type="molecule type" value="Genomic_DNA"/>
</dbReference>
<keyword evidence="6" id="KW-1185">Reference proteome</keyword>
<evidence type="ECO:0000259" key="4">
    <source>
        <dbReference type="Pfam" id="PF05433"/>
    </source>
</evidence>
<name>A0A7X6DH68_9BURK</name>
<dbReference type="PANTHER" id="PTHR35603">
    <property type="match status" value="1"/>
</dbReference>
<dbReference type="RefSeq" id="WP_168108219.1">
    <property type="nucleotide sequence ID" value="NZ_VTOX01000005.1"/>
</dbReference>
<reference evidence="5 6" key="1">
    <citation type="journal article" date="2020" name="Nature">
        <title>Bacterial chemolithoautotrophy via manganese oxidation.</title>
        <authorList>
            <person name="Yu H."/>
            <person name="Leadbetter J.R."/>
        </authorList>
    </citation>
    <scope>NUCLEOTIDE SEQUENCE [LARGE SCALE GENOMIC DNA]</scope>
    <source>
        <strain evidence="5 6">RBP-1</strain>
    </source>
</reference>
<proteinExistence type="predicted"/>
<keyword evidence="3" id="KW-0732">Signal</keyword>
<dbReference type="InterPro" id="IPR051407">
    <property type="entry name" value="Bact_OM_lipoprot/Surf_antigen"/>
</dbReference>
<evidence type="ECO:0000256" key="1">
    <source>
        <dbReference type="ARBA" id="ARBA00004370"/>
    </source>
</evidence>